<proteinExistence type="inferred from homology"/>
<reference evidence="6 8" key="1">
    <citation type="submission" date="2019-07" db="EMBL/GenBank/DDBJ databases">
        <title>Genomics analysis of Aphanomyces spp. identifies a new class of oomycete effector associated with host adaptation.</title>
        <authorList>
            <person name="Gaulin E."/>
        </authorList>
    </citation>
    <scope>NUCLEOTIDE SEQUENCE [LARGE SCALE GENOMIC DNA]</scope>
    <source>
        <strain evidence="6 8">ATCC 201684</strain>
    </source>
</reference>
<dbReference type="VEuPathDB" id="FungiDB:AeMF1_004504"/>
<comment type="cofactor">
    <cofactor evidence="1">
        <name>pyridoxal 5'-phosphate</name>
        <dbReference type="ChEBI" id="CHEBI:597326"/>
    </cofactor>
</comment>
<feature type="transmembrane region" description="Helical" evidence="4">
    <location>
        <begin position="6"/>
        <end position="31"/>
    </location>
</feature>
<dbReference type="AlphaFoldDB" id="A0A6G0W2J1"/>
<dbReference type="SUPFAM" id="SSF53686">
    <property type="entry name" value="Tryptophan synthase beta subunit-like PLP-dependent enzymes"/>
    <property type="match status" value="1"/>
</dbReference>
<dbReference type="Gene3D" id="3.40.50.1100">
    <property type="match status" value="1"/>
</dbReference>
<accession>A0A6G0W2J1</accession>
<evidence type="ECO:0000313" key="8">
    <source>
        <dbReference type="Proteomes" id="UP000481153"/>
    </source>
</evidence>
<dbReference type="Proteomes" id="UP000481153">
    <property type="component" value="Unassembled WGS sequence"/>
</dbReference>
<dbReference type="Pfam" id="PF00291">
    <property type="entry name" value="PALP"/>
    <property type="match status" value="1"/>
</dbReference>
<dbReference type="InterPro" id="IPR027278">
    <property type="entry name" value="ACCD_DCysDesulf"/>
</dbReference>
<evidence type="ECO:0000256" key="1">
    <source>
        <dbReference type="ARBA" id="ARBA00001933"/>
    </source>
</evidence>
<name>A0A6G0W2J1_9STRA</name>
<sequence>MLYSILWWGAGICIALLLVVATIMGLLVLMLRAMHDSIGPLPPGDQPIDLDKSPLLRRLPFLRKRLAWTPIGVFPTPVHAARLPNLNGPQKDGQFFIKREDFSSPIYGGNKVRTLQHQLAACAIHHKTHPEAKYLTLGSSGSNQNVATLVHGKTLGLPVHPCLAQADAPDLENTLNLLSILSFNPSVVRLWTKPLGILAAYLRALFVNSDKIFAMGGNNMLGVLGQMGGILELAEQIEAGEVPDIDVLYLPVGSTCTLSGHVLGICLAKHIGMKAFESPGFKIVAVPIHPGIGAAQRNFGIFHSRLSSFLPLFPRFAFSRVSKYLKREGLDVDLEPLAIAFLKDHVELVTDHELIGEYGTHSLPSLAAATLDTTMQVEGKQPEWMASLHDDQQRKAIIPWLCGHFAAKPFARLVDDLQREGEKPAKPLVRLFWQTKSWIQPHGGADEWTHLNQLAKEKPVKEWINKGRAHSLLRRGSVSVPNGNPSTYQYLMTKVQEQFPC</sequence>
<keyword evidence="4" id="KW-1133">Transmembrane helix</keyword>
<dbReference type="GO" id="GO:0019148">
    <property type="term" value="F:D-cysteine desulfhydrase activity"/>
    <property type="evidence" value="ECO:0007669"/>
    <property type="project" value="TreeGrafter"/>
</dbReference>
<comment type="caution">
    <text evidence="6">The sequence shown here is derived from an EMBL/GenBank/DDBJ whole genome shotgun (WGS) entry which is preliminary data.</text>
</comment>
<evidence type="ECO:0000259" key="5">
    <source>
        <dbReference type="Pfam" id="PF00291"/>
    </source>
</evidence>
<keyword evidence="4" id="KW-0812">Transmembrane</keyword>
<evidence type="ECO:0000256" key="3">
    <source>
        <dbReference type="ARBA" id="ARBA00022898"/>
    </source>
</evidence>
<keyword evidence="3" id="KW-0663">Pyridoxal phosphate</keyword>
<organism evidence="6 8">
    <name type="scientific">Aphanomyces euteiches</name>
    <dbReference type="NCBI Taxonomy" id="100861"/>
    <lineage>
        <taxon>Eukaryota</taxon>
        <taxon>Sar</taxon>
        <taxon>Stramenopiles</taxon>
        <taxon>Oomycota</taxon>
        <taxon>Saprolegniomycetes</taxon>
        <taxon>Saprolegniales</taxon>
        <taxon>Verrucalvaceae</taxon>
        <taxon>Aphanomyces</taxon>
    </lineage>
</organism>
<dbReference type="InterPro" id="IPR036052">
    <property type="entry name" value="TrpB-like_PALP_sf"/>
</dbReference>
<evidence type="ECO:0000313" key="7">
    <source>
        <dbReference type="EMBL" id="KAF0721941.1"/>
    </source>
</evidence>
<dbReference type="EMBL" id="VJMJ01000487">
    <property type="protein sequence ID" value="KAF0721213.1"/>
    <property type="molecule type" value="Genomic_DNA"/>
</dbReference>
<gene>
    <name evidence="7" type="ORF">Ae201684_018801</name>
    <name evidence="6" type="ORF">Ae201684_019205</name>
</gene>
<evidence type="ECO:0000256" key="4">
    <source>
        <dbReference type="SAM" id="Phobius"/>
    </source>
</evidence>
<evidence type="ECO:0000256" key="2">
    <source>
        <dbReference type="ARBA" id="ARBA00008639"/>
    </source>
</evidence>
<dbReference type="PANTHER" id="PTHR43780">
    <property type="entry name" value="1-AMINOCYCLOPROPANE-1-CARBOXYLATE DEAMINASE-RELATED"/>
    <property type="match status" value="1"/>
</dbReference>
<feature type="domain" description="Tryptophan synthase beta chain-like PALP" evidence="5">
    <location>
        <begin position="73"/>
        <end position="265"/>
    </location>
</feature>
<dbReference type="PANTHER" id="PTHR43780:SF7">
    <property type="entry name" value="D-CYSTEINE DESULFHYDRASE 2, MITOCHONDRIAL"/>
    <property type="match status" value="1"/>
</dbReference>
<protein>
    <recommendedName>
        <fullName evidence="5">Tryptophan synthase beta chain-like PALP domain-containing protein</fullName>
    </recommendedName>
</protein>
<keyword evidence="4" id="KW-0472">Membrane</keyword>
<dbReference type="EMBL" id="VJMJ01000356">
    <property type="protein sequence ID" value="KAF0721941.1"/>
    <property type="molecule type" value="Genomic_DNA"/>
</dbReference>
<evidence type="ECO:0000313" key="6">
    <source>
        <dbReference type="EMBL" id="KAF0721213.1"/>
    </source>
</evidence>
<comment type="similarity">
    <text evidence="2">Belongs to the ACC deaminase/D-cysteine desulfhydrase family.</text>
</comment>
<keyword evidence="8" id="KW-1185">Reference proteome</keyword>
<dbReference type="InterPro" id="IPR001926">
    <property type="entry name" value="TrpB-like_PALP"/>
</dbReference>